<keyword evidence="1" id="KW-0472">Membrane</keyword>
<proteinExistence type="predicted"/>
<feature type="transmembrane region" description="Helical" evidence="1">
    <location>
        <begin position="53"/>
        <end position="86"/>
    </location>
</feature>
<evidence type="ECO:0000313" key="2">
    <source>
        <dbReference type="EMBL" id="OGE99964.1"/>
    </source>
</evidence>
<evidence type="ECO:0008006" key="4">
    <source>
        <dbReference type="Google" id="ProtNLM"/>
    </source>
</evidence>
<organism evidence="2 3">
    <name type="scientific">Candidatus Doudnabacteria bacterium RIFCSPLOWO2_02_FULL_48_13</name>
    <dbReference type="NCBI Taxonomy" id="1817845"/>
    <lineage>
        <taxon>Bacteria</taxon>
        <taxon>Candidatus Doudnaibacteriota</taxon>
    </lineage>
</organism>
<dbReference type="AlphaFoldDB" id="A0A1F5QCP9"/>
<evidence type="ECO:0000313" key="3">
    <source>
        <dbReference type="Proteomes" id="UP000177235"/>
    </source>
</evidence>
<evidence type="ECO:0000256" key="1">
    <source>
        <dbReference type="SAM" id="Phobius"/>
    </source>
</evidence>
<feature type="transmembrane region" description="Helical" evidence="1">
    <location>
        <begin position="142"/>
        <end position="160"/>
    </location>
</feature>
<sequence>MKKYFYLFIYAFVLFWLESAFQQVFPRSYFIPQLLILFITAAAISRDLKEVVWLSFLIGFLGELFSGLYFGTFISSTLLAAAITYFMTRNITSQDISFGTAIALISAQAILLPLWAWIFNLIIAGLGLVVPPPFSEFYSWGILWRIVVNMVCFLPINRLFRIFFNE</sequence>
<name>A0A1F5QCP9_9BACT</name>
<accession>A0A1F5QCP9</accession>
<comment type="caution">
    <text evidence="2">The sequence shown here is derived from an EMBL/GenBank/DDBJ whole genome shotgun (WGS) entry which is preliminary data.</text>
</comment>
<keyword evidence="1" id="KW-1133">Transmembrane helix</keyword>
<dbReference type="EMBL" id="MFFF01000005">
    <property type="protein sequence ID" value="OGE99964.1"/>
    <property type="molecule type" value="Genomic_DNA"/>
</dbReference>
<gene>
    <name evidence="2" type="ORF">A3J05_02040</name>
</gene>
<reference evidence="2 3" key="1">
    <citation type="journal article" date="2016" name="Nat. Commun.">
        <title>Thousands of microbial genomes shed light on interconnected biogeochemical processes in an aquifer system.</title>
        <authorList>
            <person name="Anantharaman K."/>
            <person name="Brown C.T."/>
            <person name="Hug L.A."/>
            <person name="Sharon I."/>
            <person name="Castelle C.J."/>
            <person name="Probst A.J."/>
            <person name="Thomas B.C."/>
            <person name="Singh A."/>
            <person name="Wilkins M.J."/>
            <person name="Karaoz U."/>
            <person name="Brodie E.L."/>
            <person name="Williams K.H."/>
            <person name="Hubbard S.S."/>
            <person name="Banfield J.F."/>
        </authorList>
    </citation>
    <scope>NUCLEOTIDE SEQUENCE [LARGE SCALE GENOMIC DNA]</scope>
</reference>
<protein>
    <recommendedName>
        <fullName evidence="4">Rod shape-determining protein MreD</fullName>
    </recommendedName>
</protein>
<dbReference type="Proteomes" id="UP000177235">
    <property type="component" value="Unassembled WGS sequence"/>
</dbReference>
<keyword evidence="1" id="KW-0812">Transmembrane</keyword>
<feature type="transmembrane region" description="Helical" evidence="1">
    <location>
        <begin position="98"/>
        <end position="130"/>
    </location>
</feature>